<accession>A0A317A7U2</accession>
<reference evidence="1" key="1">
    <citation type="journal article" date="2018" name="BMC Genomics">
        <title>Comparative genomics of the wheat fungal pathogen Pyrenophora tritici-repentis reveals chromosomal variations and genome plasticity.</title>
        <authorList>
            <person name="Moolhuijzen P."/>
            <person name="See P.T."/>
            <person name="Hane J.K."/>
            <person name="Shi G."/>
            <person name="Liu Z."/>
            <person name="Oliver R.P."/>
            <person name="Moffat C.S."/>
        </authorList>
    </citation>
    <scope>NUCLEOTIDE SEQUENCE [LARGE SCALE GENOMIC DNA]</scope>
    <source>
        <strain evidence="1">M4</strain>
    </source>
</reference>
<name>A0A317A7U2_9PLEO</name>
<comment type="caution">
    <text evidence="1">The sequence shown here is derived from an EMBL/GenBank/DDBJ whole genome shotgun (WGS) entry which is preliminary data.</text>
</comment>
<evidence type="ECO:0000313" key="2">
    <source>
        <dbReference type="Proteomes" id="UP000245464"/>
    </source>
</evidence>
<proteinExistence type="predicted"/>
<dbReference type="KEGG" id="ptrr:6342646"/>
<dbReference type="AlphaFoldDB" id="A0A317A7U2"/>
<gene>
    <name evidence="1" type="ORF">PtrM4_088290</name>
</gene>
<protein>
    <submittedName>
        <fullName evidence="1">Uncharacterized protein</fullName>
    </submittedName>
</protein>
<dbReference type="Proteomes" id="UP000245464">
    <property type="component" value="Chromosome 4"/>
</dbReference>
<evidence type="ECO:0000313" key="1">
    <source>
        <dbReference type="EMBL" id="KAF7571329.1"/>
    </source>
</evidence>
<dbReference type="GeneID" id="6342646"/>
<dbReference type="RefSeq" id="XP_001934740.2">
    <property type="nucleotide sequence ID" value="XM_001934705.2"/>
</dbReference>
<organism evidence="1 2">
    <name type="scientific">Pyrenophora tritici-repentis</name>
    <dbReference type="NCBI Taxonomy" id="45151"/>
    <lineage>
        <taxon>Eukaryota</taxon>
        <taxon>Fungi</taxon>
        <taxon>Dikarya</taxon>
        <taxon>Ascomycota</taxon>
        <taxon>Pezizomycotina</taxon>
        <taxon>Dothideomycetes</taxon>
        <taxon>Pleosporomycetidae</taxon>
        <taxon>Pleosporales</taxon>
        <taxon>Pleosporineae</taxon>
        <taxon>Pleosporaceae</taxon>
        <taxon>Pyrenophora</taxon>
    </lineage>
</organism>
<sequence length="104" mass="11426">MSKIPIPKGLIEEPIEHAVDIIGKTFASDPFQRFCCMEEMKEAGTLDVPLEINTAIFREIICGLVENGGRCITVANSGISSVWTLDAVHDEYQANPAHPPWSTI</sequence>
<dbReference type="EMBL" id="NQIK02000004">
    <property type="protein sequence ID" value="KAF7571329.1"/>
    <property type="molecule type" value="Genomic_DNA"/>
</dbReference>